<dbReference type="Pfam" id="PF13683">
    <property type="entry name" value="rve_3"/>
    <property type="match status" value="1"/>
</dbReference>
<dbReference type="PANTHER" id="PTHR46889">
    <property type="entry name" value="TRANSPOSASE INSF FOR INSERTION SEQUENCE IS3B-RELATED"/>
    <property type="match status" value="1"/>
</dbReference>
<evidence type="ECO:0000313" key="3">
    <source>
        <dbReference type="Proteomes" id="UP000316008"/>
    </source>
</evidence>
<evidence type="ECO:0000313" key="2">
    <source>
        <dbReference type="EMBL" id="TSJ41859.1"/>
    </source>
</evidence>
<dbReference type="PROSITE" id="PS50994">
    <property type="entry name" value="INTEGRASE"/>
    <property type="match status" value="1"/>
</dbReference>
<dbReference type="GO" id="GO:0003676">
    <property type="term" value="F:nucleic acid binding"/>
    <property type="evidence" value="ECO:0007669"/>
    <property type="project" value="InterPro"/>
</dbReference>
<dbReference type="AlphaFoldDB" id="A0A556MQ42"/>
<gene>
    <name evidence="2" type="ORF">FO442_12260</name>
</gene>
<sequence length="427" mass="50113">MKTYQTYSTALKTYYSLGLHEQFVTKNIRSQIPATTSNSWKKSSFTAIIGTDLEKNIHKNLSEIQLLYHQHATIPRKIATAQIRLIIFIISCFDKSVFQKTLRNRKTELINFIERFEEQISYKQLCKVLDISAKTLYHWKTQVKFKCDHSPLLLCVKRHPNQATIHEVKTIKNWLSKPEYAHWGIHSIWALAFKTGETSLSKQAWYHYNRLLEIRKQVRKGNKPKYKSILAQNVNQIWHADITVFKTLDGVKHYIYTVMDNYSRFIHSWQIDTVVSATLRLKTIQDAIQSAFQGKKYENLQLVTDGGPENDNLTIKEFIQTNNINHTIALRDIKQSNSMMEAFYRTTKYQWLYLKDISNGKQLLKEFELWIKEYNHEKPHYASGIYTPCDILNGNDKHESFSERMKSAAQMRREINKNAGCNAKCIE</sequence>
<proteinExistence type="predicted"/>
<dbReference type="EMBL" id="VLPL01000006">
    <property type="protein sequence ID" value="TSJ41859.1"/>
    <property type="molecule type" value="Genomic_DNA"/>
</dbReference>
<organism evidence="2 3">
    <name type="scientific">Fluviicola chungangensis</name>
    <dbReference type="NCBI Taxonomy" id="2597671"/>
    <lineage>
        <taxon>Bacteria</taxon>
        <taxon>Pseudomonadati</taxon>
        <taxon>Bacteroidota</taxon>
        <taxon>Flavobacteriia</taxon>
        <taxon>Flavobacteriales</taxon>
        <taxon>Crocinitomicaceae</taxon>
        <taxon>Fluviicola</taxon>
    </lineage>
</organism>
<dbReference type="OrthoDB" id="9815231at2"/>
<dbReference type="SUPFAM" id="SSF53098">
    <property type="entry name" value="Ribonuclease H-like"/>
    <property type="match status" value="1"/>
</dbReference>
<dbReference type="GO" id="GO:0015074">
    <property type="term" value="P:DNA integration"/>
    <property type="evidence" value="ECO:0007669"/>
    <property type="project" value="InterPro"/>
</dbReference>
<protein>
    <submittedName>
        <fullName evidence="2">Transposase family protein</fullName>
    </submittedName>
</protein>
<keyword evidence="3" id="KW-1185">Reference proteome</keyword>
<dbReference type="InterPro" id="IPR012337">
    <property type="entry name" value="RNaseH-like_sf"/>
</dbReference>
<dbReference type="Proteomes" id="UP000316008">
    <property type="component" value="Unassembled WGS sequence"/>
</dbReference>
<dbReference type="Pfam" id="PF00665">
    <property type="entry name" value="rve"/>
    <property type="match status" value="1"/>
</dbReference>
<dbReference type="InterPro" id="IPR036397">
    <property type="entry name" value="RNaseH_sf"/>
</dbReference>
<reference evidence="2 3" key="1">
    <citation type="submission" date="2019-07" db="EMBL/GenBank/DDBJ databases">
        <authorList>
            <person name="Huq M.A."/>
        </authorList>
    </citation>
    <scope>NUCLEOTIDE SEQUENCE [LARGE SCALE GENOMIC DNA]</scope>
    <source>
        <strain evidence="2 3">MAH-3</strain>
    </source>
</reference>
<dbReference type="InterPro" id="IPR050900">
    <property type="entry name" value="Transposase_IS3/IS150/IS904"/>
</dbReference>
<dbReference type="InterPro" id="IPR001584">
    <property type="entry name" value="Integrase_cat-core"/>
</dbReference>
<feature type="domain" description="Integrase catalytic" evidence="1">
    <location>
        <begin position="220"/>
        <end position="396"/>
    </location>
</feature>
<name>A0A556MQ42_9FLAO</name>
<comment type="caution">
    <text evidence="2">The sequence shown here is derived from an EMBL/GenBank/DDBJ whole genome shotgun (WGS) entry which is preliminary data.</text>
</comment>
<dbReference type="Gene3D" id="3.30.420.10">
    <property type="entry name" value="Ribonuclease H-like superfamily/Ribonuclease H"/>
    <property type="match status" value="1"/>
</dbReference>
<accession>A0A556MQ42</accession>
<evidence type="ECO:0000259" key="1">
    <source>
        <dbReference type="PROSITE" id="PS50994"/>
    </source>
</evidence>
<dbReference type="RefSeq" id="WP_144333493.1">
    <property type="nucleotide sequence ID" value="NZ_VLPL01000006.1"/>
</dbReference>
<dbReference type="PANTHER" id="PTHR46889:SF5">
    <property type="entry name" value="INTEGRASE PROTEIN"/>
    <property type="match status" value="1"/>
</dbReference>